<feature type="domain" description="TFIIB-type" evidence="14">
    <location>
        <begin position="2"/>
        <end position="33"/>
    </location>
</feature>
<protein>
    <recommendedName>
        <fullName evidence="3">Transcription initiation factor IIB</fullName>
    </recommendedName>
    <alternativeName>
        <fullName evidence="11">General transcription factor TFIIB</fullName>
    </alternativeName>
</protein>
<comment type="similarity">
    <text evidence="2">Belongs to the TFIIB family.</text>
</comment>
<dbReference type="SMART" id="SM00385">
    <property type="entry name" value="CYCLIN"/>
    <property type="match status" value="2"/>
</dbReference>
<dbReference type="STRING" id="34508.A0A4U8ULV8"/>
<feature type="compositionally biased region" description="Polar residues" evidence="13">
    <location>
        <begin position="45"/>
        <end position="54"/>
    </location>
</feature>
<dbReference type="InterPro" id="IPR013137">
    <property type="entry name" value="Znf_TFIIB"/>
</dbReference>
<reference evidence="15 16" key="1">
    <citation type="journal article" date="2015" name="Genome Biol.">
        <title>Comparative genomics of Steinernema reveals deeply conserved gene regulatory networks.</title>
        <authorList>
            <person name="Dillman A.R."/>
            <person name="Macchietto M."/>
            <person name="Porter C.F."/>
            <person name="Rogers A."/>
            <person name="Williams B."/>
            <person name="Antoshechkin I."/>
            <person name="Lee M.M."/>
            <person name="Goodwin Z."/>
            <person name="Lu X."/>
            <person name="Lewis E.E."/>
            <person name="Goodrich-Blair H."/>
            <person name="Stock S.P."/>
            <person name="Adams B.J."/>
            <person name="Sternberg P.W."/>
            <person name="Mortazavi A."/>
        </authorList>
    </citation>
    <scope>NUCLEOTIDE SEQUENCE [LARGE SCALE GENOMIC DNA]</scope>
    <source>
        <strain evidence="15 16">ALL</strain>
    </source>
</reference>
<gene>
    <name evidence="15" type="ORF">L596_001293</name>
</gene>
<keyword evidence="7" id="KW-0862">Zinc</keyword>
<dbReference type="FunFam" id="2.20.25.10:FF:000037">
    <property type="entry name" value="Transcription initiation factor IIB"/>
    <property type="match status" value="1"/>
</dbReference>
<keyword evidence="4" id="KW-0479">Metal-binding</keyword>
<dbReference type="OrthoDB" id="25790at2759"/>
<keyword evidence="8" id="KW-0805">Transcription regulation</keyword>
<evidence type="ECO:0000256" key="1">
    <source>
        <dbReference type="ARBA" id="ARBA00004123"/>
    </source>
</evidence>
<dbReference type="GO" id="GO:0097550">
    <property type="term" value="C:transcription preinitiation complex"/>
    <property type="evidence" value="ECO:0007669"/>
    <property type="project" value="TreeGrafter"/>
</dbReference>
<comment type="subcellular location">
    <subcellularLocation>
        <location evidence="1">Nucleus</location>
    </subcellularLocation>
</comment>
<keyword evidence="16" id="KW-1185">Reference proteome</keyword>
<dbReference type="InterPro" id="IPR000812">
    <property type="entry name" value="TFIIB"/>
</dbReference>
<dbReference type="InterPro" id="IPR013763">
    <property type="entry name" value="Cyclin-like_dom"/>
</dbReference>
<dbReference type="PROSITE" id="PS51134">
    <property type="entry name" value="ZF_TFIIB"/>
    <property type="match status" value="1"/>
</dbReference>
<evidence type="ECO:0000256" key="9">
    <source>
        <dbReference type="ARBA" id="ARBA00023163"/>
    </source>
</evidence>
<evidence type="ECO:0000256" key="10">
    <source>
        <dbReference type="ARBA" id="ARBA00023242"/>
    </source>
</evidence>
<keyword evidence="10" id="KW-0539">Nucleus</keyword>
<reference evidence="15 16" key="2">
    <citation type="journal article" date="2019" name="G3 (Bethesda)">
        <title>Hybrid Assembly of the Genome of the Entomopathogenic Nematode Steinernema carpocapsae Identifies the X-Chromosome.</title>
        <authorList>
            <person name="Serra L."/>
            <person name="Macchietto M."/>
            <person name="Macias-Munoz A."/>
            <person name="McGill C.J."/>
            <person name="Rodriguez I.M."/>
            <person name="Rodriguez B."/>
            <person name="Murad R."/>
            <person name="Mortazavi A."/>
        </authorList>
    </citation>
    <scope>NUCLEOTIDE SEQUENCE [LARGE SCALE GENOMIC DNA]</scope>
    <source>
        <strain evidence="15 16">ALL</strain>
    </source>
</reference>
<dbReference type="Pfam" id="PF00382">
    <property type="entry name" value="TFIIB"/>
    <property type="match status" value="2"/>
</dbReference>
<dbReference type="EMBL" id="CM016762">
    <property type="protein sequence ID" value="TMS33569.1"/>
    <property type="molecule type" value="Genomic_DNA"/>
</dbReference>
<evidence type="ECO:0000256" key="2">
    <source>
        <dbReference type="ARBA" id="ARBA00010857"/>
    </source>
</evidence>
<dbReference type="SUPFAM" id="SSF57783">
    <property type="entry name" value="Zinc beta-ribbon"/>
    <property type="match status" value="1"/>
</dbReference>
<comment type="caution">
    <text evidence="15">The sequence shown here is derived from an EMBL/GenBank/DDBJ whole genome shotgun (WGS) entry which is preliminary data.</text>
</comment>
<dbReference type="Gene3D" id="1.10.472.10">
    <property type="entry name" value="Cyclin-like"/>
    <property type="match status" value="2"/>
</dbReference>
<keyword evidence="6 12" id="KW-0863">Zinc-finger</keyword>
<dbReference type="GO" id="GO:0017025">
    <property type="term" value="F:TBP-class protein binding"/>
    <property type="evidence" value="ECO:0007669"/>
    <property type="project" value="InterPro"/>
</dbReference>
<evidence type="ECO:0000256" key="6">
    <source>
        <dbReference type="ARBA" id="ARBA00022771"/>
    </source>
</evidence>
<dbReference type="GO" id="GO:0006367">
    <property type="term" value="P:transcription initiation at RNA polymerase II promoter"/>
    <property type="evidence" value="ECO:0007669"/>
    <property type="project" value="TreeGrafter"/>
</dbReference>
<dbReference type="PANTHER" id="PTHR11618:SF13">
    <property type="entry name" value="TRANSCRIPTION INITIATION FACTOR IIB"/>
    <property type="match status" value="1"/>
</dbReference>
<proteinExistence type="inferred from homology"/>
<dbReference type="GO" id="GO:0070897">
    <property type="term" value="P:transcription preinitiation complex assembly"/>
    <property type="evidence" value="ECO:0007669"/>
    <property type="project" value="InterPro"/>
</dbReference>
<accession>A0A4U8ULV8</accession>
<dbReference type="FunFam" id="1.10.472.10:FF:000019">
    <property type="entry name" value="transcription initiation factor IIB"/>
    <property type="match status" value="1"/>
</dbReference>
<dbReference type="CDD" id="cd20551">
    <property type="entry name" value="CYCLIN_TFIIB_rpt1"/>
    <property type="match status" value="1"/>
</dbReference>
<dbReference type="GO" id="GO:0016251">
    <property type="term" value="F:RNA polymerase II general transcription initiation factor activity"/>
    <property type="evidence" value="ECO:0007669"/>
    <property type="project" value="TreeGrafter"/>
</dbReference>
<evidence type="ECO:0000256" key="7">
    <source>
        <dbReference type="ARBA" id="ARBA00022833"/>
    </source>
</evidence>
<dbReference type="InterPro" id="IPR036915">
    <property type="entry name" value="Cyclin-like_sf"/>
</dbReference>
<organism evidence="15 16">
    <name type="scientific">Steinernema carpocapsae</name>
    <name type="common">Entomopathogenic nematode</name>
    <dbReference type="NCBI Taxonomy" id="34508"/>
    <lineage>
        <taxon>Eukaryota</taxon>
        <taxon>Metazoa</taxon>
        <taxon>Ecdysozoa</taxon>
        <taxon>Nematoda</taxon>
        <taxon>Chromadorea</taxon>
        <taxon>Rhabditida</taxon>
        <taxon>Tylenchina</taxon>
        <taxon>Panagrolaimomorpha</taxon>
        <taxon>Strongyloidoidea</taxon>
        <taxon>Steinernematidae</taxon>
        <taxon>Steinernema</taxon>
    </lineage>
</organism>
<feature type="region of interest" description="Disordered" evidence="13">
    <location>
        <begin position="45"/>
        <end position="65"/>
    </location>
</feature>
<evidence type="ECO:0000256" key="5">
    <source>
        <dbReference type="ARBA" id="ARBA00022737"/>
    </source>
</evidence>
<dbReference type="EMBL" id="AZBU02000001">
    <property type="protein sequence ID" value="TMS33569.1"/>
    <property type="molecule type" value="Genomic_DNA"/>
</dbReference>
<dbReference type="Proteomes" id="UP000298663">
    <property type="component" value="Chromosome X"/>
</dbReference>
<sequence>MSSIRCPHHPNTEPIEDYRAGDLVCPDCGLVIGDRLVDIGTEWRSFSNENSPGNDPSRVGAPERPFGGFSDLSTSITIGFGASEGAQKLFISQQRSKQDNKQRQIFTATSTIREMSERIHLPRPIQDRALEYFTRCVELKAMKGKNVEARTAACLYIACRKENVPRSFKEICAVSRVSKKEIGRCFKLAAVALEKESSTLSQVTTADYMSRFCGNLGLPKHIKHAASIIADRAGKLDTDIHQNPTMITAAAIYLACNAGLVPEERKTAKTIGEICGAAESTIKKYYKLLRPRVEDLLPKSFKFAGPIDSIPFC</sequence>
<evidence type="ECO:0000256" key="13">
    <source>
        <dbReference type="SAM" id="MobiDB-lite"/>
    </source>
</evidence>
<dbReference type="Pfam" id="PF08271">
    <property type="entry name" value="Zn_Ribbon_TF"/>
    <property type="match status" value="1"/>
</dbReference>
<evidence type="ECO:0000256" key="8">
    <source>
        <dbReference type="ARBA" id="ARBA00023015"/>
    </source>
</evidence>
<keyword evidence="5" id="KW-0677">Repeat</keyword>
<name>A0A4U8ULV8_STECR</name>
<dbReference type="PRINTS" id="PR00685">
    <property type="entry name" value="TIFACTORIIB"/>
</dbReference>
<evidence type="ECO:0000313" key="16">
    <source>
        <dbReference type="Proteomes" id="UP000298663"/>
    </source>
</evidence>
<dbReference type="InterPro" id="IPR013150">
    <property type="entry name" value="TFIIB_cyclin"/>
</dbReference>
<evidence type="ECO:0000256" key="11">
    <source>
        <dbReference type="ARBA" id="ARBA00031706"/>
    </source>
</evidence>
<keyword evidence="9" id="KW-0804">Transcription</keyword>
<evidence type="ECO:0000256" key="12">
    <source>
        <dbReference type="PROSITE-ProRule" id="PRU00469"/>
    </source>
</evidence>
<dbReference type="AlphaFoldDB" id="A0A4U8ULV8"/>
<dbReference type="SUPFAM" id="SSF47954">
    <property type="entry name" value="Cyclin-like"/>
    <property type="match status" value="2"/>
</dbReference>
<evidence type="ECO:0000256" key="3">
    <source>
        <dbReference type="ARBA" id="ARBA00013932"/>
    </source>
</evidence>
<dbReference type="PANTHER" id="PTHR11618">
    <property type="entry name" value="TRANSCRIPTION INITIATION FACTOR IIB-RELATED"/>
    <property type="match status" value="1"/>
</dbReference>
<dbReference type="GO" id="GO:0005634">
    <property type="term" value="C:nucleus"/>
    <property type="evidence" value="ECO:0007669"/>
    <property type="project" value="UniProtKB-SubCell"/>
</dbReference>
<evidence type="ECO:0000313" key="15">
    <source>
        <dbReference type="EMBL" id="TMS33569.1"/>
    </source>
</evidence>
<dbReference type="Gene3D" id="2.20.25.10">
    <property type="match status" value="1"/>
</dbReference>
<evidence type="ECO:0000256" key="4">
    <source>
        <dbReference type="ARBA" id="ARBA00022723"/>
    </source>
</evidence>
<dbReference type="GO" id="GO:0008270">
    <property type="term" value="F:zinc ion binding"/>
    <property type="evidence" value="ECO:0007669"/>
    <property type="project" value="UniProtKB-KW"/>
</dbReference>
<evidence type="ECO:0000259" key="14">
    <source>
        <dbReference type="PROSITE" id="PS51134"/>
    </source>
</evidence>